<keyword evidence="2" id="KW-1185">Reference proteome</keyword>
<dbReference type="Proteomes" id="UP000324222">
    <property type="component" value="Unassembled WGS sequence"/>
</dbReference>
<name>A0A5B7JKC6_PORTR</name>
<gene>
    <name evidence="1" type="ORF">E2C01_087809</name>
</gene>
<evidence type="ECO:0000313" key="2">
    <source>
        <dbReference type="Proteomes" id="UP000324222"/>
    </source>
</evidence>
<organism evidence="1 2">
    <name type="scientific">Portunus trituberculatus</name>
    <name type="common">Swimming crab</name>
    <name type="synonym">Neptunus trituberculatus</name>
    <dbReference type="NCBI Taxonomy" id="210409"/>
    <lineage>
        <taxon>Eukaryota</taxon>
        <taxon>Metazoa</taxon>
        <taxon>Ecdysozoa</taxon>
        <taxon>Arthropoda</taxon>
        <taxon>Crustacea</taxon>
        <taxon>Multicrustacea</taxon>
        <taxon>Malacostraca</taxon>
        <taxon>Eumalacostraca</taxon>
        <taxon>Eucarida</taxon>
        <taxon>Decapoda</taxon>
        <taxon>Pleocyemata</taxon>
        <taxon>Brachyura</taxon>
        <taxon>Eubrachyura</taxon>
        <taxon>Portunoidea</taxon>
        <taxon>Portunidae</taxon>
        <taxon>Portuninae</taxon>
        <taxon>Portunus</taxon>
    </lineage>
</organism>
<sequence length="105" mass="11831">MEIGLPERRVVNLIRACDELMHKEEAQIRQVARVIGILVAATSAVVLGKLHYRRLEKAKVDALQHSHGDLDAVMSISEDLWEKASFSQKPKNVMALGQTLWSRDL</sequence>
<accession>A0A5B7JKC6</accession>
<protein>
    <submittedName>
        <fullName evidence="1">Uncharacterized protein</fullName>
    </submittedName>
</protein>
<evidence type="ECO:0000313" key="1">
    <source>
        <dbReference type="EMBL" id="MPC92704.1"/>
    </source>
</evidence>
<dbReference type="AlphaFoldDB" id="A0A5B7JKC6"/>
<dbReference type="EMBL" id="VSRR010092216">
    <property type="protein sequence ID" value="MPC92704.1"/>
    <property type="molecule type" value="Genomic_DNA"/>
</dbReference>
<dbReference type="OrthoDB" id="6380429at2759"/>
<comment type="caution">
    <text evidence="1">The sequence shown here is derived from an EMBL/GenBank/DDBJ whole genome shotgun (WGS) entry which is preliminary data.</text>
</comment>
<reference evidence="1 2" key="1">
    <citation type="submission" date="2019-05" db="EMBL/GenBank/DDBJ databases">
        <title>Another draft genome of Portunus trituberculatus and its Hox gene families provides insights of decapod evolution.</title>
        <authorList>
            <person name="Jeong J.-H."/>
            <person name="Song I."/>
            <person name="Kim S."/>
            <person name="Choi T."/>
            <person name="Kim D."/>
            <person name="Ryu S."/>
            <person name="Kim W."/>
        </authorList>
    </citation>
    <scope>NUCLEOTIDE SEQUENCE [LARGE SCALE GENOMIC DNA]</scope>
    <source>
        <tissue evidence="1">Muscle</tissue>
    </source>
</reference>
<proteinExistence type="predicted"/>